<gene>
    <name evidence="1" type="ORF">N658DRAFT_32660</name>
</gene>
<dbReference type="EMBL" id="MU863624">
    <property type="protein sequence ID" value="KAK4106850.1"/>
    <property type="molecule type" value="Genomic_DNA"/>
</dbReference>
<organism evidence="1 2">
    <name type="scientific">Parathielavia hyrcaniae</name>
    <dbReference type="NCBI Taxonomy" id="113614"/>
    <lineage>
        <taxon>Eukaryota</taxon>
        <taxon>Fungi</taxon>
        <taxon>Dikarya</taxon>
        <taxon>Ascomycota</taxon>
        <taxon>Pezizomycotina</taxon>
        <taxon>Sordariomycetes</taxon>
        <taxon>Sordariomycetidae</taxon>
        <taxon>Sordariales</taxon>
        <taxon>Chaetomiaceae</taxon>
        <taxon>Parathielavia</taxon>
    </lineage>
</organism>
<dbReference type="AlphaFoldDB" id="A0AAN6QEQ6"/>
<evidence type="ECO:0000313" key="2">
    <source>
        <dbReference type="Proteomes" id="UP001305647"/>
    </source>
</evidence>
<dbReference type="Proteomes" id="UP001305647">
    <property type="component" value="Unassembled WGS sequence"/>
</dbReference>
<accession>A0AAN6QEQ6</accession>
<reference evidence="1" key="1">
    <citation type="journal article" date="2023" name="Mol. Phylogenet. Evol.">
        <title>Genome-scale phylogeny and comparative genomics of the fungal order Sordariales.</title>
        <authorList>
            <person name="Hensen N."/>
            <person name="Bonometti L."/>
            <person name="Westerberg I."/>
            <person name="Brannstrom I.O."/>
            <person name="Guillou S."/>
            <person name="Cros-Aarteil S."/>
            <person name="Calhoun S."/>
            <person name="Haridas S."/>
            <person name="Kuo A."/>
            <person name="Mondo S."/>
            <person name="Pangilinan J."/>
            <person name="Riley R."/>
            <person name="LaButti K."/>
            <person name="Andreopoulos B."/>
            <person name="Lipzen A."/>
            <person name="Chen C."/>
            <person name="Yan M."/>
            <person name="Daum C."/>
            <person name="Ng V."/>
            <person name="Clum A."/>
            <person name="Steindorff A."/>
            <person name="Ohm R.A."/>
            <person name="Martin F."/>
            <person name="Silar P."/>
            <person name="Natvig D.O."/>
            <person name="Lalanne C."/>
            <person name="Gautier V."/>
            <person name="Ament-Velasquez S.L."/>
            <person name="Kruys A."/>
            <person name="Hutchinson M.I."/>
            <person name="Powell A.J."/>
            <person name="Barry K."/>
            <person name="Miller A.N."/>
            <person name="Grigoriev I.V."/>
            <person name="Debuchy R."/>
            <person name="Gladieux P."/>
            <person name="Hiltunen Thoren M."/>
            <person name="Johannesson H."/>
        </authorList>
    </citation>
    <scope>NUCLEOTIDE SEQUENCE</scope>
    <source>
        <strain evidence="1">CBS 757.83</strain>
    </source>
</reference>
<reference evidence="1" key="2">
    <citation type="submission" date="2023-05" db="EMBL/GenBank/DDBJ databases">
        <authorList>
            <consortium name="Lawrence Berkeley National Laboratory"/>
            <person name="Steindorff A."/>
            <person name="Hensen N."/>
            <person name="Bonometti L."/>
            <person name="Westerberg I."/>
            <person name="Brannstrom I.O."/>
            <person name="Guillou S."/>
            <person name="Cros-Aarteil S."/>
            <person name="Calhoun S."/>
            <person name="Haridas S."/>
            <person name="Kuo A."/>
            <person name="Mondo S."/>
            <person name="Pangilinan J."/>
            <person name="Riley R."/>
            <person name="Labutti K."/>
            <person name="Andreopoulos B."/>
            <person name="Lipzen A."/>
            <person name="Chen C."/>
            <person name="Yanf M."/>
            <person name="Daum C."/>
            <person name="Ng V."/>
            <person name="Clum A."/>
            <person name="Ohm R."/>
            <person name="Martin F."/>
            <person name="Silar P."/>
            <person name="Natvig D."/>
            <person name="Lalanne C."/>
            <person name="Gautier V."/>
            <person name="Ament-Velasquez S.L."/>
            <person name="Kruys A."/>
            <person name="Hutchinson M.I."/>
            <person name="Powell A.J."/>
            <person name="Barry K."/>
            <person name="Miller A.N."/>
            <person name="Grigoriev I.V."/>
            <person name="Debuchy R."/>
            <person name="Gladieux P."/>
            <person name="Thoren M.H."/>
            <person name="Johannesson H."/>
        </authorList>
    </citation>
    <scope>NUCLEOTIDE SEQUENCE</scope>
    <source>
        <strain evidence="1">CBS 757.83</strain>
    </source>
</reference>
<proteinExistence type="predicted"/>
<comment type="caution">
    <text evidence="1">The sequence shown here is derived from an EMBL/GenBank/DDBJ whole genome shotgun (WGS) entry which is preliminary data.</text>
</comment>
<evidence type="ECO:0000313" key="1">
    <source>
        <dbReference type="EMBL" id="KAK4106850.1"/>
    </source>
</evidence>
<keyword evidence="2" id="KW-1185">Reference proteome</keyword>
<name>A0AAN6QEQ6_9PEZI</name>
<sequence length="363" mass="40239">MSFQCYDLQDNGLSEPPVPLHRQLQTISQMAGDLERLWPPSSISNSQQAATHGDGCNPQDPHCPLAGPHGCHGVQGIPAWPLARLAVREGGQSRASILASAACNLSSHSMSQQEAKAPHPRRQLSIISARRGLGSRGILGKKGSSRDSVLRGSKFQEMMLDMGSTTPSNLLKAGQVLVQNMSSRSRPKPTGYLTYCVQQRHSLLRTHLCSNAPKHGWLAVRTTRNSALAVSAACVAKRRPFIPRQFRNKLCASSRRFRWLQGCLIGPTPATLHSPRRLPRSSQRRLRLTLPIRGLPSRTEVRRRTEHLPLLPQIIINLLRRPRIVPRRRGDSSHRQHGSDHDALYVHAVSFSFLNPVLLSLVL</sequence>
<protein>
    <submittedName>
        <fullName evidence="1">Uncharacterized protein</fullName>
    </submittedName>
</protein>